<protein>
    <submittedName>
        <fullName evidence="2">GNAT family N-acetyltransferase</fullName>
    </submittedName>
</protein>
<dbReference type="Gene3D" id="3.40.630.30">
    <property type="match status" value="1"/>
</dbReference>
<sequence>MDPTWQTLHHRDLTGRQMHDLLRLRHRVFVREQDCPDYDDIDGLDVADDAHHVLAYDGDVLLATARVLPPRDAAGHSRPREYGSGGGAARVGRVVVAPEGRGRGLAHELVRRCVEVAERTWPGSPITLGAQAHLTDLYAAYGFVPVGEPYVEDGIPHVDMTRPPA</sequence>
<evidence type="ECO:0000313" key="2">
    <source>
        <dbReference type="EMBL" id="MBD8870814.1"/>
    </source>
</evidence>
<feature type="domain" description="N-acetyltransferase" evidence="1">
    <location>
        <begin position="8"/>
        <end position="165"/>
    </location>
</feature>
<proteinExistence type="predicted"/>
<evidence type="ECO:0000259" key="1">
    <source>
        <dbReference type="PROSITE" id="PS51186"/>
    </source>
</evidence>
<dbReference type="EMBL" id="JACYXZ010000004">
    <property type="protein sequence ID" value="MBD8870814.1"/>
    <property type="molecule type" value="Genomic_DNA"/>
</dbReference>
<accession>A0A927K5W5</accession>
<comment type="caution">
    <text evidence="2">The sequence shown here is derived from an EMBL/GenBank/DDBJ whole genome shotgun (WGS) entry which is preliminary data.</text>
</comment>
<dbReference type="CDD" id="cd04301">
    <property type="entry name" value="NAT_SF"/>
    <property type="match status" value="1"/>
</dbReference>
<dbReference type="GO" id="GO:0016747">
    <property type="term" value="F:acyltransferase activity, transferring groups other than amino-acyl groups"/>
    <property type="evidence" value="ECO:0007669"/>
    <property type="project" value="InterPro"/>
</dbReference>
<gene>
    <name evidence="2" type="ORF">IE331_14390</name>
</gene>
<dbReference type="InterPro" id="IPR016181">
    <property type="entry name" value="Acyl_CoA_acyltransferase"/>
</dbReference>
<dbReference type="AlphaFoldDB" id="A0A927K5W5"/>
<dbReference type="RefSeq" id="WP_192144155.1">
    <property type="nucleotide sequence ID" value="NZ_JACYXZ010000004.1"/>
</dbReference>
<reference evidence="2" key="1">
    <citation type="submission" date="2020-09" db="EMBL/GenBank/DDBJ databases">
        <title>Nocardioides sp. strain MJB4 16S ribosomal RNA gene Genome sequencing and assembly.</title>
        <authorList>
            <person name="Kim I."/>
        </authorList>
    </citation>
    <scope>NUCLEOTIDE SEQUENCE</scope>
    <source>
        <strain evidence="2">MJB4</strain>
    </source>
</reference>
<dbReference type="SUPFAM" id="SSF55729">
    <property type="entry name" value="Acyl-CoA N-acyltransferases (Nat)"/>
    <property type="match status" value="1"/>
</dbReference>
<dbReference type="Pfam" id="PF13673">
    <property type="entry name" value="Acetyltransf_10"/>
    <property type="match status" value="1"/>
</dbReference>
<dbReference type="Proteomes" id="UP000616839">
    <property type="component" value="Unassembled WGS sequence"/>
</dbReference>
<dbReference type="PROSITE" id="PS51186">
    <property type="entry name" value="GNAT"/>
    <property type="match status" value="1"/>
</dbReference>
<name>A0A927K5W5_9ACTN</name>
<keyword evidence="3" id="KW-1185">Reference proteome</keyword>
<organism evidence="2 3">
    <name type="scientific">Nocardioides donggukensis</name>
    <dbReference type="NCBI Taxonomy" id="2774019"/>
    <lineage>
        <taxon>Bacteria</taxon>
        <taxon>Bacillati</taxon>
        <taxon>Actinomycetota</taxon>
        <taxon>Actinomycetes</taxon>
        <taxon>Propionibacteriales</taxon>
        <taxon>Nocardioidaceae</taxon>
        <taxon>Nocardioides</taxon>
    </lineage>
</organism>
<evidence type="ECO:0000313" key="3">
    <source>
        <dbReference type="Proteomes" id="UP000616839"/>
    </source>
</evidence>
<dbReference type="InterPro" id="IPR000182">
    <property type="entry name" value="GNAT_dom"/>
</dbReference>